<evidence type="ECO:0000256" key="1">
    <source>
        <dbReference type="SAM" id="Phobius"/>
    </source>
</evidence>
<dbReference type="AlphaFoldDB" id="A0A930UEF3"/>
<dbReference type="Proteomes" id="UP000604381">
    <property type="component" value="Unassembled WGS sequence"/>
</dbReference>
<keyword evidence="3" id="KW-1185">Reference proteome</keyword>
<proteinExistence type="predicted"/>
<feature type="transmembrane region" description="Helical" evidence="1">
    <location>
        <begin position="175"/>
        <end position="198"/>
    </location>
</feature>
<dbReference type="EMBL" id="JADHEI010000028">
    <property type="protein sequence ID" value="MBF2734922.1"/>
    <property type="molecule type" value="Genomic_DNA"/>
</dbReference>
<name>A0A930UEF3_9GAMM</name>
<evidence type="ECO:0000313" key="2">
    <source>
        <dbReference type="EMBL" id="MBF2734922.1"/>
    </source>
</evidence>
<reference evidence="2" key="1">
    <citation type="submission" date="2020-10" db="EMBL/GenBank/DDBJ databases">
        <title>An improved Amphimedon queenslandica hologenome assembly reveals how three proteobacterial symbionts can extend the metabolic phenotypic of their marine sponge host.</title>
        <authorList>
            <person name="Degnan B."/>
            <person name="Degnan S."/>
            <person name="Xiang X."/>
        </authorList>
    </citation>
    <scope>NUCLEOTIDE SEQUENCE</scope>
    <source>
        <strain evidence="2">AqS2</strain>
    </source>
</reference>
<keyword evidence="1" id="KW-0812">Transmembrane</keyword>
<feature type="transmembrane region" description="Helical" evidence="1">
    <location>
        <begin position="151"/>
        <end position="169"/>
    </location>
</feature>
<keyword evidence="1" id="KW-1133">Transmembrane helix</keyword>
<evidence type="ECO:0000313" key="3">
    <source>
        <dbReference type="Proteomes" id="UP000604381"/>
    </source>
</evidence>
<accession>A0A930UEF3</accession>
<comment type="caution">
    <text evidence="2">The sequence shown here is derived from an EMBL/GenBank/DDBJ whole genome shotgun (WGS) entry which is preliminary data.</text>
</comment>
<protein>
    <submittedName>
        <fullName evidence="2">Uncharacterized protein</fullName>
    </submittedName>
</protein>
<keyword evidence="1" id="KW-0472">Membrane</keyword>
<organism evidence="2 3">
    <name type="scientific">Candidatus Amphirhobacter heronislandensis</name>
    <dbReference type="NCBI Taxonomy" id="1732024"/>
    <lineage>
        <taxon>Bacteria</taxon>
        <taxon>Pseudomonadati</taxon>
        <taxon>Pseudomonadota</taxon>
        <taxon>Gammaproteobacteria</taxon>
        <taxon>Candidatus Tethybacterales</taxon>
        <taxon>Candidatus Tethybacteraceae</taxon>
        <taxon>Candidatus Amphirhobacter</taxon>
    </lineage>
</organism>
<gene>
    <name evidence="2" type="ORF">ISN26_02360</name>
</gene>
<sequence>MTFWEFIVRMVAFPHYATKRGLRDVMVGANLIALKQVIAREVIDRKITSEGTNVSGPFLPEEREKAMKSTLEYLEERDLLLACRINELSVHVAFISDDEKHENIFQDLGKICRGQGGIHCLSKKKGVYEIVLSSNEDEIPHYLAKDDGKEIALFWVKLLLCFLAYGLIFDGGKQGVVNSLCDFISVTSFYFCLYFIIIQINLPEKSGKSD</sequence>